<dbReference type="Pfam" id="PF00814">
    <property type="entry name" value="TsaD"/>
    <property type="match status" value="1"/>
</dbReference>
<keyword evidence="1 4" id="KW-0808">Transferase</keyword>
<organism evidence="4 5">
    <name type="scientific">Nocardia africana</name>
    <dbReference type="NCBI Taxonomy" id="134964"/>
    <lineage>
        <taxon>Bacteria</taxon>
        <taxon>Bacillati</taxon>
        <taxon>Actinomycetota</taxon>
        <taxon>Actinomycetes</taxon>
        <taxon>Mycobacteriales</taxon>
        <taxon>Nocardiaceae</taxon>
        <taxon>Nocardia</taxon>
    </lineage>
</organism>
<keyword evidence="2" id="KW-0012">Acyltransferase</keyword>
<dbReference type="PANTHER" id="PTHR43877">
    <property type="entry name" value="AMINOALKYLPHOSPHONATE N-ACETYLTRANSFERASE-RELATED-RELATED"/>
    <property type="match status" value="1"/>
</dbReference>
<dbReference type="InterPro" id="IPR006464">
    <property type="entry name" value="AcTrfase_RimI/Ard1"/>
</dbReference>
<gene>
    <name evidence="4" type="primary">yeaZ</name>
    <name evidence="4" type="ORF">NCTC13184_01254</name>
</gene>
<dbReference type="InterPro" id="IPR016181">
    <property type="entry name" value="Acyl_CoA_acyltransferase"/>
</dbReference>
<dbReference type="Gene3D" id="3.40.630.30">
    <property type="match status" value="1"/>
</dbReference>
<dbReference type="Pfam" id="PF00583">
    <property type="entry name" value="Acetyltransf_1"/>
    <property type="match status" value="1"/>
</dbReference>
<dbReference type="PROSITE" id="PS51186">
    <property type="entry name" value="GNAT"/>
    <property type="match status" value="1"/>
</dbReference>
<dbReference type="InterPro" id="IPR000182">
    <property type="entry name" value="GNAT_dom"/>
</dbReference>
<dbReference type="AlphaFoldDB" id="A0A378WKY0"/>
<dbReference type="NCBIfam" id="TIGR01575">
    <property type="entry name" value="rimI"/>
    <property type="match status" value="1"/>
</dbReference>
<name>A0A378WKY0_9NOCA</name>
<dbReference type="InterPro" id="IPR050832">
    <property type="entry name" value="Bact_Acetyltransf"/>
</dbReference>
<protein>
    <submittedName>
        <fullName evidence="4">Ribosomal-protein-alanine N-acetyltransferase</fullName>
    </submittedName>
</protein>
<dbReference type="GO" id="GO:0008080">
    <property type="term" value="F:N-acetyltransferase activity"/>
    <property type="evidence" value="ECO:0007669"/>
    <property type="project" value="InterPro"/>
</dbReference>
<evidence type="ECO:0000259" key="3">
    <source>
        <dbReference type="PROSITE" id="PS51186"/>
    </source>
</evidence>
<feature type="domain" description="N-acetyltransferase" evidence="3">
    <location>
        <begin position="220"/>
        <end position="370"/>
    </location>
</feature>
<dbReference type="CDD" id="cd24032">
    <property type="entry name" value="ASKHA_NBD_TsaB"/>
    <property type="match status" value="1"/>
</dbReference>
<evidence type="ECO:0000313" key="4">
    <source>
        <dbReference type="EMBL" id="SUA41908.1"/>
    </source>
</evidence>
<reference evidence="4 5" key="1">
    <citation type="submission" date="2018-06" db="EMBL/GenBank/DDBJ databases">
        <authorList>
            <consortium name="Pathogen Informatics"/>
            <person name="Doyle S."/>
        </authorList>
    </citation>
    <scope>NUCLEOTIDE SEQUENCE [LARGE SCALE GENOMIC DNA]</scope>
    <source>
        <strain evidence="4 5">NCTC13184</strain>
    </source>
</reference>
<dbReference type="NCBIfam" id="TIGR03725">
    <property type="entry name" value="T6A_YeaZ"/>
    <property type="match status" value="1"/>
</dbReference>
<dbReference type="InterPro" id="IPR000905">
    <property type="entry name" value="Gcp-like_dom"/>
</dbReference>
<dbReference type="Proteomes" id="UP000255082">
    <property type="component" value="Unassembled WGS sequence"/>
</dbReference>
<dbReference type="Gene3D" id="3.30.420.40">
    <property type="match status" value="2"/>
</dbReference>
<dbReference type="EMBL" id="UGRU01000001">
    <property type="protein sequence ID" value="SUA41908.1"/>
    <property type="molecule type" value="Genomic_DNA"/>
</dbReference>
<sequence length="388" mass="41638">MELEQAATQPQVRTLASRVTVDARAHNEVLTPQILACLEEADRTRTDIGAVVVGIGPGPFTGLRVGMATAAAFGDALGLPVHGVCSLDAIAAEAWREVPGGQDDRSGAELLVVTDARRREVYWARYRRSGRVDGPGVCKPVDLDSGDATAIAGSPSHVDFFDLPVLPVETRRRRGWCGVPPATSSRARRRSRWSAVSAPSRCGRTQLSGGAMSTESSPVVHIEPMGPADIARCVELELLLFPEDDPWQDVAFRSELAGSHNRYLVARDDDGRMLGYAGIALLGTPDHPEAEIHTIGVDPDVHRGGIGTALLRALLAEAGRRGGPVFLEVRTDNAPAIALYEKHGFHIIGLRKSYYQPSGADAFTMRRPAMTGFPHPGAERAHDSEVLS</sequence>
<dbReference type="InterPro" id="IPR043129">
    <property type="entry name" value="ATPase_NBD"/>
</dbReference>
<dbReference type="SUPFAM" id="SSF55729">
    <property type="entry name" value="Acyl-CoA N-acyltransferases (Nat)"/>
    <property type="match status" value="1"/>
</dbReference>
<accession>A0A378WKY0</accession>
<evidence type="ECO:0000256" key="1">
    <source>
        <dbReference type="ARBA" id="ARBA00022679"/>
    </source>
</evidence>
<dbReference type="InterPro" id="IPR022496">
    <property type="entry name" value="T6A_TsaB"/>
</dbReference>
<dbReference type="CDD" id="cd04301">
    <property type="entry name" value="NAT_SF"/>
    <property type="match status" value="1"/>
</dbReference>
<evidence type="ECO:0000313" key="5">
    <source>
        <dbReference type="Proteomes" id="UP000255082"/>
    </source>
</evidence>
<proteinExistence type="predicted"/>
<evidence type="ECO:0000256" key="2">
    <source>
        <dbReference type="ARBA" id="ARBA00023315"/>
    </source>
</evidence>
<dbReference type="GO" id="GO:0002949">
    <property type="term" value="P:tRNA threonylcarbamoyladenosine modification"/>
    <property type="evidence" value="ECO:0007669"/>
    <property type="project" value="InterPro"/>
</dbReference>
<dbReference type="SUPFAM" id="SSF53067">
    <property type="entry name" value="Actin-like ATPase domain"/>
    <property type="match status" value="2"/>
</dbReference>